<name>A0A174YY37_9FIRM</name>
<protein>
    <submittedName>
        <fullName evidence="7">Probable sulfate transporter Rv1739c/MT1781</fullName>
    </submittedName>
</protein>
<evidence type="ECO:0000256" key="1">
    <source>
        <dbReference type="ARBA" id="ARBA00004141"/>
    </source>
</evidence>
<feature type="transmembrane region" description="Helical" evidence="5">
    <location>
        <begin position="82"/>
        <end position="100"/>
    </location>
</feature>
<evidence type="ECO:0000256" key="3">
    <source>
        <dbReference type="ARBA" id="ARBA00022989"/>
    </source>
</evidence>
<feature type="transmembrane region" description="Helical" evidence="5">
    <location>
        <begin position="388"/>
        <end position="420"/>
    </location>
</feature>
<feature type="transmembrane region" description="Helical" evidence="5">
    <location>
        <begin position="357"/>
        <end position="376"/>
    </location>
</feature>
<dbReference type="Pfam" id="PF00916">
    <property type="entry name" value="Sulfate_transp"/>
    <property type="match status" value="1"/>
</dbReference>
<proteinExistence type="predicted"/>
<feature type="transmembrane region" description="Helical" evidence="5">
    <location>
        <begin position="28"/>
        <end position="46"/>
    </location>
</feature>
<feature type="transmembrane region" description="Helical" evidence="5">
    <location>
        <begin position="207"/>
        <end position="226"/>
    </location>
</feature>
<dbReference type="PROSITE" id="PS50801">
    <property type="entry name" value="STAS"/>
    <property type="match status" value="1"/>
</dbReference>
<feature type="transmembrane region" description="Helical" evidence="5">
    <location>
        <begin position="52"/>
        <end position="70"/>
    </location>
</feature>
<dbReference type="Gene3D" id="3.30.750.24">
    <property type="entry name" value="STAS domain"/>
    <property type="match status" value="1"/>
</dbReference>
<dbReference type="SUPFAM" id="SSF52091">
    <property type="entry name" value="SpoIIaa-like"/>
    <property type="match status" value="1"/>
</dbReference>
<feature type="transmembrane region" description="Helical" evidence="5">
    <location>
        <begin position="106"/>
        <end position="125"/>
    </location>
</feature>
<dbReference type="OrthoDB" id="9771198at2"/>
<dbReference type="PANTHER" id="PTHR11814">
    <property type="entry name" value="SULFATE TRANSPORTER"/>
    <property type="match status" value="1"/>
</dbReference>
<dbReference type="InterPro" id="IPR036513">
    <property type="entry name" value="STAS_dom_sf"/>
</dbReference>
<organism evidence="7 8">
    <name type="scientific">Lachnospira eligens</name>
    <dbReference type="NCBI Taxonomy" id="39485"/>
    <lineage>
        <taxon>Bacteria</taxon>
        <taxon>Bacillati</taxon>
        <taxon>Bacillota</taxon>
        <taxon>Clostridia</taxon>
        <taxon>Lachnospirales</taxon>
        <taxon>Lachnospiraceae</taxon>
        <taxon>Lachnospira</taxon>
    </lineage>
</organism>
<feature type="transmembrane region" description="Helical" evidence="5">
    <location>
        <begin position="137"/>
        <end position="156"/>
    </location>
</feature>
<dbReference type="InterPro" id="IPR001902">
    <property type="entry name" value="SLC26A/SulP_fam"/>
</dbReference>
<feature type="transmembrane region" description="Helical" evidence="5">
    <location>
        <begin position="259"/>
        <end position="278"/>
    </location>
</feature>
<dbReference type="EMBL" id="CZBU01000005">
    <property type="protein sequence ID" value="CUQ78622.1"/>
    <property type="molecule type" value="Genomic_DNA"/>
</dbReference>
<dbReference type="GO" id="GO:0016020">
    <property type="term" value="C:membrane"/>
    <property type="evidence" value="ECO:0007669"/>
    <property type="project" value="UniProtKB-SubCell"/>
</dbReference>
<evidence type="ECO:0000256" key="4">
    <source>
        <dbReference type="ARBA" id="ARBA00023136"/>
    </source>
</evidence>
<accession>A0A174YY37</accession>
<feature type="transmembrane region" description="Helical" evidence="5">
    <location>
        <begin position="332"/>
        <end position="351"/>
    </location>
</feature>
<dbReference type="InterPro" id="IPR002645">
    <property type="entry name" value="STAS_dom"/>
</dbReference>
<keyword evidence="2 5" id="KW-0812">Transmembrane</keyword>
<evidence type="ECO:0000313" key="7">
    <source>
        <dbReference type="EMBL" id="CUQ78622.1"/>
    </source>
</evidence>
<dbReference type="Proteomes" id="UP000095621">
    <property type="component" value="Unassembled WGS sequence"/>
</dbReference>
<evidence type="ECO:0000313" key="8">
    <source>
        <dbReference type="Proteomes" id="UP000095621"/>
    </source>
</evidence>
<gene>
    <name evidence="7" type="ORF">ERS852490_02270</name>
</gene>
<keyword evidence="4 5" id="KW-0472">Membrane</keyword>
<dbReference type="Pfam" id="PF01740">
    <property type="entry name" value="STAS"/>
    <property type="match status" value="1"/>
</dbReference>
<dbReference type="GO" id="GO:0055085">
    <property type="term" value="P:transmembrane transport"/>
    <property type="evidence" value="ECO:0007669"/>
    <property type="project" value="InterPro"/>
</dbReference>
<evidence type="ECO:0000259" key="6">
    <source>
        <dbReference type="PROSITE" id="PS50801"/>
    </source>
</evidence>
<reference evidence="7 8" key="1">
    <citation type="submission" date="2015-09" db="EMBL/GenBank/DDBJ databases">
        <authorList>
            <consortium name="Pathogen Informatics"/>
        </authorList>
    </citation>
    <scope>NUCLEOTIDE SEQUENCE [LARGE SCALE GENOMIC DNA]</scope>
    <source>
        <strain evidence="7 8">2789STDY5834875</strain>
    </source>
</reference>
<feature type="transmembrane region" description="Helical" evidence="5">
    <location>
        <begin position="181"/>
        <end position="200"/>
    </location>
</feature>
<sequence>MLIYFYRNLIKGRCILKNVSLKNIQKDIVSGIIVALVSIPISMGYAQIAGLPAVYGLYCSILPVLIYGFVTSSPQFVFGVDATPAALVGGTLATLGIVSGSEEAKAVVPAITLVAALWLLLFFFIKAGRIVNYISTPVMGGFISGIGVTIILMQAAKLFGGNAGTGEAIQLVMHIAGEFDSFNLLSAVLGVGTVIIILIAKKFIPKFPMSVLLMVLGALATEIFHIDRCGVKLLPHVDKGLPGFSLPDMSVVLKNPSDIILLGLSVAGVVMAQTLLATNNYANKYGYKVSNNREILAYAAANAASAVIGGCPLNGSVSRTGIADQFGCKSQVMSITASLTMLLIVLFGTPVLEYLPVPILTGIVVAALIGITEFGLAVKLWKTDHTEFAIFVGAFLGVLLLGTIYGVVIGVILSFIAVIVKAVEPPRAFLGVIPGQEGFYSLNRYRNVKKIKGVVIYRFNGALFFANINTFVDDIEKNLDDNTKWVIVDAGGVGSIDVTAVDRLMSLYKALEKKGIRFYITEHEHTLNDQLRELGAGELVEKGVVRRTIPLALRDAGLDRPYPVEEGEEEQAVSGEVHEDNERLAEIEWAFGADADEWLEKMAAEMADEIGSVKKDEKNVIVDAEKHAAWGRIGLFDENDLLERLEMHLFDDKKYPNLDIDDIEKRIDERRVVVEKKLAQINPDAILMLKEHRKEMLDRLKLHNPYAYEHMMEQKRKHYEHLKKKDPELAQKLKNFYNLSGDDK</sequence>
<dbReference type="AlphaFoldDB" id="A0A174YY37"/>
<feature type="domain" description="STAS" evidence="6">
    <location>
        <begin position="444"/>
        <end position="556"/>
    </location>
</feature>
<evidence type="ECO:0000256" key="2">
    <source>
        <dbReference type="ARBA" id="ARBA00022692"/>
    </source>
</evidence>
<dbReference type="CDD" id="cd07042">
    <property type="entry name" value="STAS_SulP_like_sulfate_transporter"/>
    <property type="match status" value="1"/>
</dbReference>
<keyword evidence="3 5" id="KW-1133">Transmembrane helix</keyword>
<evidence type="ECO:0000256" key="5">
    <source>
        <dbReference type="SAM" id="Phobius"/>
    </source>
</evidence>
<comment type="subcellular location">
    <subcellularLocation>
        <location evidence="1">Membrane</location>
        <topology evidence="1">Multi-pass membrane protein</topology>
    </subcellularLocation>
</comment>
<dbReference type="InterPro" id="IPR011547">
    <property type="entry name" value="SLC26A/SulP_dom"/>
</dbReference>